<dbReference type="Gramene" id="PRQ41875">
    <property type="protein sequence ID" value="PRQ41875"/>
    <property type="gene ID" value="RchiOBHm_Chr3g0451491"/>
</dbReference>
<protein>
    <submittedName>
        <fullName evidence="1">Uncharacterized protein</fullName>
    </submittedName>
</protein>
<name>A0A2P6R617_ROSCH</name>
<accession>A0A2P6R617</accession>
<organism evidence="1 2">
    <name type="scientific">Rosa chinensis</name>
    <name type="common">China rose</name>
    <dbReference type="NCBI Taxonomy" id="74649"/>
    <lineage>
        <taxon>Eukaryota</taxon>
        <taxon>Viridiplantae</taxon>
        <taxon>Streptophyta</taxon>
        <taxon>Embryophyta</taxon>
        <taxon>Tracheophyta</taxon>
        <taxon>Spermatophyta</taxon>
        <taxon>Magnoliopsida</taxon>
        <taxon>eudicotyledons</taxon>
        <taxon>Gunneridae</taxon>
        <taxon>Pentapetalae</taxon>
        <taxon>rosids</taxon>
        <taxon>fabids</taxon>
        <taxon>Rosales</taxon>
        <taxon>Rosaceae</taxon>
        <taxon>Rosoideae</taxon>
        <taxon>Rosoideae incertae sedis</taxon>
        <taxon>Rosa</taxon>
    </lineage>
</organism>
<proteinExistence type="predicted"/>
<reference evidence="1 2" key="1">
    <citation type="journal article" date="2018" name="Nat. Genet.">
        <title>The Rosa genome provides new insights in the design of modern roses.</title>
        <authorList>
            <person name="Bendahmane M."/>
        </authorList>
    </citation>
    <scope>NUCLEOTIDE SEQUENCE [LARGE SCALE GENOMIC DNA]</scope>
    <source>
        <strain evidence="2">cv. Old Blush</strain>
    </source>
</reference>
<dbReference type="EMBL" id="PDCK01000041">
    <property type="protein sequence ID" value="PRQ41875.1"/>
    <property type="molecule type" value="Genomic_DNA"/>
</dbReference>
<dbReference type="Proteomes" id="UP000238479">
    <property type="component" value="Chromosome 3"/>
</dbReference>
<evidence type="ECO:0000313" key="1">
    <source>
        <dbReference type="EMBL" id="PRQ41875.1"/>
    </source>
</evidence>
<comment type="caution">
    <text evidence="1">The sequence shown here is derived from an EMBL/GenBank/DDBJ whole genome shotgun (WGS) entry which is preliminary data.</text>
</comment>
<keyword evidence="2" id="KW-1185">Reference proteome</keyword>
<dbReference type="AlphaFoldDB" id="A0A2P6R617"/>
<gene>
    <name evidence="1" type="ORF">RchiOBHm_Chr3g0451491</name>
</gene>
<evidence type="ECO:0000313" key="2">
    <source>
        <dbReference type="Proteomes" id="UP000238479"/>
    </source>
</evidence>
<sequence>MLISRAETLRCRVATLRCRLGCLKNFISFGLLLHDRRPIQIPPTIFVLALYPSLKQVPKDFFPPNLFL</sequence>